<organism evidence="2 3">
    <name type="scientific">Fusarium albosuccineum</name>
    <dbReference type="NCBI Taxonomy" id="1237068"/>
    <lineage>
        <taxon>Eukaryota</taxon>
        <taxon>Fungi</taxon>
        <taxon>Dikarya</taxon>
        <taxon>Ascomycota</taxon>
        <taxon>Pezizomycotina</taxon>
        <taxon>Sordariomycetes</taxon>
        <taxon>Hypocreomycetidae</taxon>
        <taxon>Hypocreales</taxon>
        <taxon>Nectriaceae</taxon>
        <taxon>Fusarium</taxon>
        <taxon>Fusarium decemcellulare species complex</taxon>
    </lineage>
</organism>
<dbReference type="EMBL" id="JAADYS010000375">
    <property type="protein sequence ID" value="KAF4470252.1"/>
    <property type="molecule type" value="Genomic_DNA"/>
</dbReference>
<dbReference type="AlphaFoldDB" id="A0A8H4PLC4"/>
<comment type="caution">
    <text evidence="2">The sequence shown here is derived from an EMBL/GenBank/DDBJ whole genome shotgun (WGS) entry which is preliminary data.</text>
</comment>
<dbReference type="OrthoDB" id="2989864at2759"/>
<protein>
    <submittedName>
        <fullName evidence="2">Efflux pump antibiotic resistance</fullName>
    </submittedName>
</protein>
<evidence type="ECO:0000256" key="1">
    <source>
        <dbReference type="SAM" id="Phobius"/>
    </source>
</evidence>
<feature type="transmembrane region" description="Helical" evidence="1">
    <location>
        <begin position="12"/>
        <end position="32"/>
    </location>
</feature>
<dbReference type="InterPro" id="IPR025363">
    <property type="entry name" value="DUF4267"/>
</dbReference>
<dbReference type="Pfam" id="PF14087">
    <property type="entry name" value="DUF4267"/>
    <property type="match status" value="1"/>
</dbReference>
<reference evidence="2 3" key="1">
    <citation type="submission" date="2020-01" db="EMBL/GenBank/DDBJ databases">
        <title>Identification and distribution of gene clusters putatively required for synthesis of sphingolipid metabolism inhibitors in phylogenetically diverse species of the filamentous fungus Fusarium.</title>
        <authorList>
            <person name="Kim H.-S."/>
            <person name="Busman M."/>
            <person name="Brown D.W."/>
            <person name="Divon H."/>
            <person name="Uhlig S."/>
            <person name="Proctor R.H."/>
        </authorList>
    </citation>
    <scope>NUCLEOTIDE SEQUENCE [LARGE SCALE GENOMIC DNA]</scope>
    <source>
        <strain evidence="2 3">NRRL 20459</strain>
    </source>
</reference>
<feature type="transmembrane region" description="Helical" evidence="1">
    <location>
        <begin position="110"/>
        <end position="128"/>
    </location>
</feature>
<accession>A0A8H4PLC4</accession>
<evidence type="ECO:0000313" key="2">
    <source>
        <dbReference type="EMBL" id="KAF4470252.1"/>
    </source>
</evidence>
<keyword evidence="1" id="KW-0472">Membrane</keyword>
<keyword evidence="3" id="KW-1185">Reference proteome</keyword>
<proteinExistence type="predicted"/>
<evidence type="ECO:0000313" key="3">
    <source>
        <dbReference type="Proteomes" id="UP000554235"/>
    </source>
</evidence>
<keyword evidence="1" id="KW-1133">Transmembrane helix</keyword>
<gene>
    <name evidence="2" type="ORF">FALBO_2846</name>
</gene>
<dbReference type="Proteomes" id="UP000554235">
    <property type="component" value="Unassembled WGS sequence"/>
</dbReference>
<keyword evidence="1" id="KW-0812">Transmembrane</keyword>
<feature type="transmembrane region" description="Helical" evidence="1">
    <location>
        <begin position="53"/>
        <end position="75"/>
    </location>
</feature>
<name>A0A8H4PLC4_9HYPO</name>
<sequence>MTTALSNFSPLHIPPLVIATGFTLGGGLLPLWNSSRAMREYGLPERFVASKQAHTPFILYGNRTSIIGAALWIFYFRQDYRSVDTIMSLLFWAGAADGYLCWKEGVPGRALFRFTSSLFVAGWGLLGLTSRG</sequence>